<reference evidence="1" key="1">
    <citation type="journal article" date="2021" name="Sci. Adv.">
        <title>The American lobster genome reveals insights on longevity, neural, and immune adaptations.</title>
        <authorList>
            <person name="Polinski J.M."/>
            <person name="Zimin A.V."/>
            <person name="Clark K.F."/>
            <person name="Kohn A.B."/>
            <person name="Sadowski N."/>
            <person name="Timp W."/>
            <person name="Ptitsyn A."/>
            <person name="Khanna P."/>
            <person name="Romanova D.Y."/>
            <person name="Williams P."/>
            <person name="Greenwood S.J."/>
            <person name="Moroz L.L."/>
            <person name="Walt D.R."/>
            <person name="Bodnar A.G."/>
        </authorList>
    </citation>
    <scope>NUCLEOTIDE SEQUENCE</scope>
    <source>
        <strain evidence="1">GMGI-L3</strain>
    </source>
</reference>
<evidence type="ECO:0000313" key="2">
    <source>
        <dbReference type="Proteomes" id="UP000747542"/>
    </source>
</evidence>
<name>A0A8J5JHN4_HOMAM</name>
<organism evidence="1 2">
    <name type="scientific">Homarus americanus</name>
    <name type="common">American lobster</name>
    <dbReference type="NCBI Taxonomy" id="6706"/>
    <lineage>
        <taxon>Eukaryota</taxon>
        <taxon>Metazoa</taxon>
        <taxon>Ecdysozoa</taxon>
        <taxon>Arthropoda</taxon>
        <taxon>Crustacea</taxon>
        <taxon>Multicrustacea</taxon>
        <taxon>Malacostraca</taxon>
        <taxon>Eumalacostraca</taxon>
        <taxon>Eucarida</taxon>
        <taxon>Decapoda</taxon>
        <taxon>Pleocyemata</taxon>
        <taxon>Astacidea</taxon>
        <taxon>Nephropoidea</taxon>
        <taxon>Nephropidae</taxon>
        <taxon>Homarus</taxon>
    </lineage>
</organism>
<dbReference type="AlphaFoldDB" id="A0A8J5JHN4"/>
<comment type="caution">
    <text evidence="1">The sequence shown here is derived from an EMBL/GenBank/DDBJ whole genome shotgun (WGS) entry which is preliminary data.</text>
</comment>
<dbReference type="EMBL" id="JAHLQT010035566">
    <property type="protein sequence ID" value="KAG7158292.1"/>
    <property type="molecule type" value="Genomic_DNA"/>
</dbReference>
<evidence type="ECO:0000313" key="1">
    <source>
        <dbReference type="EMBL" id="KAG7158292.1"/>
    </source>
</evidence>
<protein>
    <submittedName>
        <fullName evidence="1">Uncharacterized protein</fullName>
    </submittedName>
</protein>
<proteinExistence type="predicted"/>
<sequence length="158" mass="17412">MVMLDSRLLRNCSCGPMACQADYSTLCFNQHTQRRLIHPMPPLPPPPLTHQYFHPDNLHIVSSPKPHIHNATNSPPPQPSPSIHISAALRSTPHTCTQPSHTQLYVSVLKQLHHHTSLGRDLTTNTGRLNTITVLDCFGVHVKPSSVLCTTAPCTAVK</sequence>
<accession>A0A8J5JHN4</accession>
<keyword evidence="2" id="KW-1185">Reference proteome</keyword>
<gene>
    <name evidence="1" type="ORF">Hamer_G008940</name>
</gene>
<dbReference type="Proteomes" id="UP000747542">
    <property type="component" value="Unassembled WGS sequence"/>
</dbReference>